<evidence type="ECO:0008006" key="5">
    <source>
        <dbReference type="Google" id="ProtNLM"/>
    </source>
</evidence>
<accession>A0AAV5U719</accession>
<dbReference type="AlphaFoldDB" id="A0AAV5U719"/>
<organism evidence="3 4">
    <name type="scientific">Pristionchus entomophagus</name>
    <dbReference type="NCBI Taxonomy" id="358040"/>
    <lineage>
        <taxon>Eukaryota</taxon>
        <taxon>Metazoa</taxon>
        <taxon>Ecdysozoa</taxon>
        <taxon>Nematoda</taxon>
        <taxon>Chromadorea</taxon>
        <taxon>Rhabditida</taxon>
        <taxon>Rhabditina</taxon>
        <taxon>Diplogasteromorpha</taxon>
        <taxon>Diplogasteroidea</taxon>
        <taxon>Neodiplogasteridae</taxon>
        <taxon>Pristionchus</taxon>
    </lineage>
</organism>
<reference evidence="3" key="1">
    <citation type="submission" date="2023-10" db="EMBL/GenBank/DDBJ databases">
        <title>Genome assembly of Pristionchus species.</title>
        <authorList>
            <person name="Yoshida K."/>
            <person name="Sommer R.J."/>
        </authorList>
    </citation>
    <scope>NUCLEOTIDE SEQUENCE</scope>
    <source>
        <strain evidence="3">RS0144</strain>
    </source>
</reference>
<dbReference type="CDD" id="cd18186">
    <property type="entry name" value="BTB_POZ_ZBTB_KLHL-like"/>
    <property type="match status" value="1"/>
</dbReference>
<dbReference type="EMBL" id="BTSX01000005">
    <property type="protein sequence ID" value="GMT02629.1"/>
    <property type="molecule type" value="Genomic_DNA"/>
</dbReference>
<evidence type="ECO:0000313" key="3">
    <source>
        <dbReference type="EMBL" id="GMT02629.1"/>
    </source>
</evidence>
<dbReference type="SMART" id="SM00225">
    <property type="entry name" value="BTB"/>
    <property type="match status" value="1"/>
</dbReference>
<dbReference type="Gene3D" id="2.60.210.10">
    <property type="entry name" value="Apoptosis, Tumor Necrosis Factor Receptor Associated Protein 2, Chain A"/>
    <property type="match status" value="1"/>
</dbReference>
<proteinExistence type="predicted"/>
<dbReference type="Proteomes" id="UP001432027">
    <property type="component" value="Unassembled WGS sequence"/>
</dbReference>
<feature type="domain" description="BTB" evidence="1">
    <location>
        <begin position="116"/>
        <end position="183"/>
    </location>
</feature>
<dbReference type="InterPro" id="IPR002083">
    <property type="entry name" value="MATH/TRAF_dom"/>
</dbReference>
<sequence>ARVEMANNLNHFGVYLRCNQDSVYDHWRVEHTSTITAVSRNKPESSKSLEFSDSYEKENVSWGRREFALFSDIMNTEEGFIQDDKVLLEARISVEAVDGMKKLVLHDFSQVHEDSDSVTLRIGGENVYVSKGYLAIQSPYFSALFFKDFKEKNQSEIELEDVSFQEFIEFLHTAYPSNKPITVDSHKYILELADRYQVQRNKFLHLTSTDRALFQMTREFKKLSDSMHRAILKRVLALTK</sequence>
<dbReference type="InterPro" id="IPR000210">
    <property type="entry name" value="BTB/POZ_dom"/>
</dbReference>
<keyword evidence="4" id="KW-1185">Reference proteome</keyword>
<dbReference type="Pfam" id="PF22486">
    <property type="entry name" value="MATH_2"/>
    <property type="match status" value="1"/>
</dbReference>
<dbReference type="Pfam" id="PF00651">
    <property type="entry name" value="BTB"/>
    <property type="match status" value="1"/>
</dbReference>
<dbReference type="Gene3D" id="3.30.710.10">
    <property type="entry name" value="Potassium Channel Kv1.1, Chain A"/>
    <property type="match status" value="1"/>
</dbReference>
<dbReference type="PROSITE" id="PS50097">
    <property type="entry name" value="BTB"/>
    <property type="match status" value="1"/>
</dbReference>
<dbReference type="PANTHER" id="PTHR47022:SF1">
    <property type="entry name" value="BTB AND MATH DOMAIN-CONTAINING PROTEIN 36-RELATED"/>
    <property type="match status" value="1"/>
</dbReference>
<dbReference type="PANTHER" id="PTHR47022">
    <property type="entry name" value="BTB AND MATH DOMAIN-CONTAINING PROTEIN 36-RELATED"/>
    <property type="match status" value="1"/>
</dbReference>
<comment type="caution">
    <text evidence="3">The sequence shown here is derived from an EMBL/GenBank/DDBJ whole genome shotgun (WGS) entry which is preliminary data.</text>
</comment>
<dbReference type="InterPro" id="IPR011333">
    <property type="entry name" value="SKP1/BTB/POZ_sf"/>
</dbReference>
<feature type="non-terminal residue" evidence="3">
    <location>
        <position position="1"/>
    </location>
</feature>
<dbReference type="PROSITE" id="PS50144">
    <property type="entry name" value="MATH"/>
    <property type="match status" value="1"/>
</dbReference>
<name>A0AAV5U719_9BILA</name>
<evidence type="ECO:0000259" key="2">
    <source>
        <dbReference type="PROSITE" id="PS50144"/>
    </source>
</evidence>
<feature type="domain" description="MATH" evidence="2">
    <location>
        <begin position="1"/>
        <end position="92"/>
    </location>
</feature>
<protein>
    <recommendedName>
        <fullName evidence="5">BTB domain-containing protein</fullName>
    </recommendedName>
</protein>
<dbReference type="InterPro" id="IPR008974">
    <property type="entry name" value="TRAF-like"/>
</dbReference>
<gene>
    <name evidence="3" type="ORF">PENTCL1PPCAC_24803</name>
</gene>
<dbReference type="SUPFAM" id="SSF49599">
    <property type="entry name" value="TRAF domain-like"/>
    <property type="match status" value="1"/>
</dbReference>
<evidence type="ECO:0000259" key="1">
    <source>
        <dbReference type="PROSITE" id="PS50097"/>
    </source>
</evidence>
<feature type="non-terminal residue" evidence="3">
    <location>
        <position position="240"/>
    </location>
</feature>
<dbReference type="SUPFAM" id="SSF54695">
    <property type="entry name" value="POZ domain"/>
    <property type="match status" value="1"/>
</dbReference>
<evidence type="ECO:0000313" key="4">
    <source>
        <dbReference type="Proteomes" id="UP001432027"/>
    </source>
</evidence>